<sequence>MTSLVSSFRRSPKTLSADGRYMAHRWIKLFKKTTTSSSPSKKIKISRMVEEQRSYKFIKSRNILAHHNSDNDAQNLLAWLSLVLLVLAWQGSPRYQNLCSFKGVELTKVYSDIVIYSFLLLQRWRKRLDKKEKMEKLGLFTVREEREKRKKSIRLNSCVPRDCR</sequence>
<accession>A0ACC0B3F2</accession>
<gene>
    <name evidence="1" type="ORF">M9H77_17028</name>
</gene>
<evidence type="ECO:0000313" key="1">
    <source>
        <dbReference type="EMBL" id="KAI5667175.1"/>
    </source>
</evidence>
<comment type="caution">
    <text evidence="1">The sequence shown here is derived from an EMBL/GenBank/DDBJ whole genome shotgun (WGS) entry which is preliminary data.</text>
</comment>
<proteinExistence type="predicted"/>
<organism evidence="1 2">
    <name type="scientific">Catharanthus roseus</name>
    <name type="common">Madagascar periwinkle</name>
    <name type="synonym">Vinca rosea</name>
    <dbReference type="NCBI Taxonomy" id="4058"/>
    <lineage>
        <taxon>Eukaryota</taxon>
        <taxon>Viridiplantae</taxon>
        <taxon>Streptophyta</taxon>
        <taxon>Embryophyta</taxon>
        <taxon>Tracheophyta</taxon>
        <taxon>Spermatophyta</taxon>
        <taxon>Magnoliopsida</taxon>
        <taxon>eudicotyledons</taxon>
        <taxon>Gunneridae</taxon>
        <taxon>Pentapetalae</taxon>
        <taxon>asterids</taxon>
        <taxon>lamiids</taxon>
        <taxon>Gentianales</taxon>
        <taxon>Apocynaceae</taxon>
        <taxon>Rauvolfioideae</taxon>
        <taxon>Vinceae</taxon>
        <taxon>Catharanthinae</taxon>
        <taxon>Catharanthus</taxon>
    </lineage>
</organism>
<keyword evidence="2" id="KW-1185">Reference proteome</keyword>
<dbReference type="EMBL" id="CM044704">
    <property type="protein sequence ID" value="KAI5667175.1"/>
    <property type="molecule type" value="Genomic_DNA"/>
</dbReference>
<reference evidence="2" key="1">
    <citation type="journal article" date="2023" name="Nat. Plants">
        <title>Single-cell RNA sequencing provides a high-resolution roadmap for understanding the multicellular compartmentation of specialized metabolism.</title>
        <authorList>
            <person name="Sun S."/>
            <person name="Shen X."/>
            <person name="Li Y."/>
            <person name="Li Y."/>
            <person name="Wang S."/>
            <person name="Li R."/>
            <person name="Zhang H."/>
            <person name="Shen G."/>
            <person name="Guo B."/>
            <person name="Wei J."/>
            <person name="Xu J."/>
            <person name="St-Pierre B."/>
            <person name="Chen S."/>
            <person name="Sun C."/>
        </authorList>
    </citation>
    <scope>NUCLEOTIDE SEQUENCE [LARGE SCALE GENOMIC DNA]</scope>
</reference>
<name>A0ACC0B3F2_CATRO</name>
<protein>
    <submittedName>
        <fullName evidence="1">Uncharacterized protein</fullName>
    </submittedName>
</protein>
<evidence type="ECO:0000313" key="2">
    <source>
        <dbReference type="Proteomes" id="UP001060085"/>
    </source>
</evidence>
<dbReference type="Proteomes" id="UP001060085">
    <property type="component" value="Linkage Group LG04"/>
</dbReference>